<protein>
    <submittedName>
        <fullName evidence="10">Subtilisin-like protease PR1I</fullName>
    </submittedName>
</protein>
<dbReference type="InterPro" id="IPR023827">
    <property type="entry name" value="Peptidase_S8_Asp-AS"/>
</dbReference>
<dbReference type="Gene3D" id="3.40.50.200">
    <property type="entry name" value="Peptidase S8/S53 domain"/>
    <property type="match status" value="1"/>
</dbReference>
<dbReference type="SUPFAM" id="SSF52743">
    <property type="entry name" value="Subtilisin-like"/>
    <property type="match status" value="1"/>
</dbReference>
<dbReference type="Proteomes" id="UP000193411">
    <property type="component" value="Unassembled WGS sequence"/>
</dbReference>
<feature type="chain" id="PRO_5012214944" evidence="7">
    <location>
        <begin position="19"/>
        <end position="403"/>
    </location>
</feature>
<feature type="domain" description="Inhibitor I9" evidence="9">
    <location>
        <begin position="30"/>
        <end position="113"/>
    </location>
</feature>
<dbReference type="PROSITE" id="PS00136">
    <property type="entry name" value="SUBTILASE_ASP"/>
    <property type="match status" value="1"/>
</dbReference>
<dbReference type="GO" id="GO:0006508">
    <property type="term" value="P:proteolysis"/>
    <property type="evidence" value="ECO:0007669"/>
    <property type="project" value="UniProtKB-KW"/>
</dbReference>
<feature type="active site" description="Charge relay system" evidence="5">
    <location>
        <position position="349"/>
    </location>
</feature>
<dbReference type="InterPro" id="IPR036852">
    <property type="entry name" value="Peptidase_S8/S53_dom_sf"/>
</dbReference>
<dbReference type="OrthoDB" id="206201at2759"/>
<dbReference type="AlphaFoldDB" id="A0A1Y2HJA9"/>
<proteinExistence type="inferred from homology"/>
<evidence type="ECO:0000256" key="2">
    <source>
        <dbReference type="ARBA" id="ARBA00022670"/>
    </source>
</evidence>
<dbReference type="InterPro" id="IPR010259">
    <property type="entry name" value="S8pro/Inhibitor_I9"/>
</dbReference>
<reference evidence="10 11" key="1">
    <citation type="submission" date="2016-07" db="EMBL/GenBank/DDBJ databases">
        <title>Pervasive Adenine N6-methylation of Active Genes in Fungi.</title>
        <authorList>
            <consortium name="DOE Joint Genome Institute"/>
            <person name="Mondo S.J."/>
            <person name="Dannebaum R.O."/>
            <person name="Kuo R.C."/>
            <person name="Labutti K."/>
            <person name="Haridas S."/>
            <person name="Kuo A."/>
            <person name="Salamov A."/>
            <person name="Ahrendt S.R."/>
            <person name="Lipzen A."/>
            <person name="Sullivan W."/>
            <person name="Andreopoulos W.B."/>
            <person name="Clum A."/>
            <person name="Lindquist E."/>
            <person name="Daum C."/>
            <person name="Ramamoorthy G.K."/>
            <person name="Gryganskyi A."/>
            <person name="Culley D."/>
            <person name="Magnuson J.K."/>
            <person name="James T.Y."/>
            <person name="O'Malley M.A."/>
            <person name="Stajich J.E."/>
            <person name="Spatafora J.W."/>
            <person name="Visel A."/>
            <person name="Grigoriev I.V."/>
        </authorList>
    </citation>
    <scope>NUCLEOTIDE SEQUENCE [LARGE SCALE GENOMIC DNA]</scope>
    <source>
        <strain evidence="10 11">PL171</strain>
    </source>
</reference>
<feature type="active site" description="Charge relay system" evidence="5">
    <location>
        <position position="158"/>
    </location>
</feature>
<dbReference type="GO" id="GO:0004252">
    <property type="term" value="F:serine-type endopeptidase activity"/>
    <property type="evidence" value="ECO:0007669"/>
    <property type="project" value="UniProtKB-UniRule"/>
</dbReference>
<dbReference type="STRING" id="765915.A0A1Y2HJA9"/>
<keyword evidence="2 5" id="KW-0645">Protease</keyword>
<evidence type="ECO:0000256" key="7">
    <source>
        <dbReference type="SAM" id="SignalP"/>
    </source>
</evidence>
<dbReference type="FunFam" id="3.40.50.200:FF:000014">
    <property type="entry name" value="Proteinase K"/>
    <property type="match status" value="1"/>
</dbReference>
<dbReference type="GO" id="GO:0005615">
    <property type="term" value="C:extracellular space"/>
    <property type="evidence" value="ECO:0007669"/>
    <property type="project" value="TreeGrafter"/>
</dbReference>
<dbReference type="Pfam" id="PF05922">
    <property type="entry name" value="Inhibitor_I9"/>
    <property type="match status" value="1"/>
</dbReference>
<dbReference type="Pfam" id="PF00082">
    <property type="entry name" value="Peptidase_S8"/>
    <property type="match status" value="1"/>
</dbReference>
<evidence type="ECO:0000256" key="6">
    <source>
        <dbReference type="RuleBase" id="RU003355"/>
    </source>
</evidence>
<dbReference type="InterPro" id="IPR022398">
    <property type="entry name" value="Peptidase_S8_His-AS"/>
</dbReference>
<dbReference type="PANTHER" id="PTHR43806:SF11">
    <property type="entry name" value="CEREVISIN-RELATED"/>
    <property type="match status" value="1"/>
</dbReference>
<evidence type="ECO:0000313" key="11">
    <source>
        <dbReference type="Proteomes" id="UP000193411"/>
    </source>
</evidence>
<keyword evidence="3 5" id="KW-0378">Hydrolase</keyword>
<comment type="similarity">
    <text evidence="1 5 6">Belongs to the peptidase S8 family.</text>
</comment>
<dbReference type="PROSITE" id="PS00137">
    <property type="entry name" value="SUBTILASE_HIS"/>
    <property type="match status" value="1"/>
</dbReference>
<dbReference type="InterPro" id="IPR000209">
    <property type="entry name" value="Peptidase_S8/S53_dom"/>
</dbReference>
<evidence type="ECO:0000256" key="4">
    <source>
        <dbReference type="ARBA" id="ARBA00022825"/>
    </source>
</evidence>
<keyword evidence="7" id="KW-0732">Signal</keyword>
<dbReference type="InterPro" id="IPR037045">
    <property type="entry name" value="S8pro/Inhibitor_I9_sf"/>
</dbReference>
<dbReference type="InterPro" id="IPR023828">
    <property type="entry name" value="Peptidase_S8_Ser-AS"/>
</dbReference>
<dbReference type="Gene3D" id="3.30.70.80">
    <property type="entry name" value="Peptidase S8 propeptide/proteinase inhibitor I9"/>
    <property type="match status" value="1"/>
</dbReference>
<dbReference type="InterPro" id="IPR015500">
    <property type="entry name" value="Peptidase_S8_subtilisin-rel"/>
</dbReference>
<dbReference type="InterPro" id="IPR050131">
    <property type="entry name" value="Peptidase_S8_subtilisin-like"/>
</dbReference>
<dbReference type="PANTHER" id="PTHR43806">
    <property type="entry name" value="PEPTIDASE S8"/>
    <property type="match status" value="1"/>
</dbReference>
<keyword evidence="11" id="KW-1185">Reference proteome</keyword>
<dbReference type="InterPro" id="IPR034193">
    <property type="entry name" value="PCSK9_ProteinaseK-like"/>
</dbReference>
<dbReference type="EMBL" id="MCFL01000038">
    <property type="protein sequence ID" value="ORZ33172.1"/>
    <property type="molecule type" value="Genomic_DNA"/>
</dbReference>
<dbReference type="PROSITE" id="PS51892">
    <property type="entry name" value="SUBTILASE"/>
    <property type="match status" value="1"/>
</dbReference>
<evidence type="ECO:0000313" key="10">
    <source>
        <dbReference type="EMBL" id="ORZ33172.1"/>
    </source>
</evidence>
<evidence type="ECO:0000256" key="1">
    <source>
        <dbReference type="ARBA" id="ARBA00011073"/>
    </source>
</evidence>
<evidence type="ECO:0000259" key="9">
    <source>
        <dbReference type="Pfam" id="PF05922"/>
    </source>
</evidence>
<feature type="signal peptide" evidence="7">
    <location>
        <begin position="1"/>
        <end position="18"/>
    </location>
</feature>
<dbReference type="PRINTS" id="PR00723">
    <property type="entry name" value="SUBTILISIN"/>
</dbReference>
<sequence length="403" mass="42387">MKLLSLVATLSLALLTSAAPTAQPDVVPNQYIVTLKPSANLAQFSRALQSEIAREREAISTAASTGTAVPKFGHQVSIGSSFKAVVGVFTQDMVDKLKANGQVAHVEPDGIVRAFETTQLNPPSWGLARISRRPGGNQGHYTFAADKQGEGVDVYVIDTGVDVYHPEFIGMDTRRGKNVFRSETQWPNTDENGHGTHVAGTVAGVRHGVAKRARVNSVKVLDKNGKGTWSGLIRGLEFAAEEIRKSGKTAVCNMSLGGGVNEAMDAAVASLFEAGCVVVKAAGNEQQDACNVSPARAPQGLTVAALAANGQSIDTSYSNFGRCVNIAAPGSRIRSAWLNRSYDTIDGTSMAAPHVAGAAALILGEEPWLKPQEVVDRILSRASQGVITSGLNGSPNRVVYVGK</sequence>
<dbReference type="CDD" id="cd04077">
    <property type="entry name" value="Peptidases_S8_PCSK9_ProteinaseK_like"/>
    <property type="match status" value="1"/>
</dbReference>
<comment type="caution">
    <text evidence="10">The sequence shown here is derived from an EMBL/GenBank/DDBJ whole genome shotgun (WGS) entry which is preliminary data.</text>
</comment>
<evidence type="ECO:0000259" key="8">
    <source>
        <dbReference type="Pfam" id="PF00082"/>
    </source>
</evidence>
<feature type="domain" description="Peptidase S8/S53" evidence="8">
    <location>
        <begin position="149"/>
        <end position="384"/>
    </location>
</feature>
<name>A0A1Y2HJA9_9FUNG</name>
<accession>A0A1Y2HJA9</accession>
<feature type="active site" description="Charge relay system" evidence="5">
    <location>
        <position position="194"/>
    </location>
</feature>
<evidence type="ECO:0000256" key="5">
    <source>
        <dbReference type="PROSITE-ProRule" id="PRU01240"/>
    </source>
</evidence>
<dbReference type="PROSITE" id="PS00138">
    <property type="entry name" value="SUBTILASE_SER"/>
    <property type="match status" value="1"/>
</dbReference>
<gene>
    <name evidence="10" type="ORF">BCR44DRAFT_118787</name>
</gene>
<organism evidence="10 11">
    <name type="scientific">Catenaria anguillulae PL171</name>
    <dbReference type="NCBI Taxonomy" id="765915"/>
    <lineage>
        <taxon>Eukaryota</taxon>
        <taxon>Fungi</taxon>
        <taxon>Fungi incertae sedis</taxon>
        <taxon>Blastocladiomycota</taxon>
        <taxon>Blastocladiomycetes</taxon>
        <taxon>Blastocladiales</taxon>
        <taxon>Catenariaceae</taxon>
        <taxon>Catenaria</taxon>
    </lineage>
</organism>
<evidence type="ECO:0000256" key="3">
    <source>
        <dbReference type="ARBA" id="ARBA00022801"/>
    </source>
</evidence>
<keyword evidence="4 5" id="KW-0720">Serine protease</keyword>